<dbReference type="AlphaFoldDB" id="E8T6X6"/>
<keyword evidence="3" id="KW-1185">Reference proteome</keyword>
<evidence type="ECO:0000313" key="3">
    <source>
        <dbReference type="Proteomes" id="UP000006362"/>
    </source>
</evidence>
<keyword evidence="2" id="KW-0614">Plasmid</keyword>
<geneLocation type="plasmid" evidence="2 3">
    <name>pTHEAM01</name>
</geneLocation>
<dbReference type="KEGG" id="tam:Theam_1741"/>
<evidence type="ECO:0000256" key="1">
    <source>
        <dbReference type="SAM" id="MobiDB-lite"/>
    </source>
</evidence>
<sequence length="110" mass="12737">MDKKDRKPIQLYIDAETRELLSLVPKGFKSSLVEALIKWAFSNFDREEILQIAFSGELSDPARRNEAPPKQERRETPERPKPARRPEPEPKTDRSSSNPLKDIAKEFEGF</sequence>
<feature type="region of interest" description="Disordered" evidence="1">
    <location>
        <begin position="55"/>
        <end position="110"/>
    </location>
</feature>
<dbReference type="Proteomes" id="UP000006362">
    <property type="component" value="Plasmid pTHEAM01"/>
</dbReference>
<dbReference type="RefSeq" id="WP_013524901.1">
    <property type="nucleotide sequence ID" value="NC_014917.1"/>
</dbReference>
<evidence type="ECO:0000313" key="2">
    <source>
        <dbReference type="EMBL" id="ADU97697.1"/>
    </source>
</evidence>
<gene>
    <name evidence="2" type="ordered locus">Theam_1741</name>
</gene>
<name>E8T6X6_THEA1</name>
<proteinExistence type="predicted"/>
<protein>
    <submittedName>
        <fullName evidence="2">Uncharacterized protein</fullName>
    </submittedName>
</protein>
<feature type="compositionally biased region" description="Basic and acidic residues" evidence="1">
    <location>
        <begin position="60"/>
        <end position="94"/>
    </location>
</feature>
<dbReference type="EMBL" id="CP002445">
    <property type="protein sequence ID" value="ADU97697.1"/>
    <property type="molecule type" value="Genomic_DNA"/>
</dbReference>
<organism evidence="2 3">
    <name type="scientific">Thermovibrio ammonificans (strain DSM 15698 / JCM 12110 / HB-1)</name>
    <dbReference type="NCBI Taxonomy" id="648996"/>
    <lineage>
        <taxon>Bacteria</taxon>
        <taxon>Pseudomonadati</taxon>
        <taxon>Aquificota</taxon>
        <taxon>Aquificia</taxon>
        <taxon>Desulfurobacteriales</taxon>
        <taxon>Desulfurobacteriaceae</taxon>
        <taxon>Thermovibrio</taxon>
    </lineage>
</organism>
<reference evidence="2" key="1">
    <citation type="submission" date="2011-01" db="EMBL/GenBank/DDBJ databases">
        <title>Complete sequence of plasmid of Thermovibrio ammonificans HB-1.</title>
        <authorList>
            <consortium name="US DOE Joint Genome Institute"/>
            <person name="Lucas S."/>
            <person name="Copeland A."/>
            <person name="Lapidus A."/>
            <person name="Cheng J.-F."/>
            <person name="Goodwin L."/>
            <person name="Pitluck S."/>
            <person name="Davenport K."/>
            <person name="Detter J.C."/>
            <person name="Han C."/>
            <person name="Tapia R."/>
            <person name="Land M."/>
            <person name="Hauser L."/>
            <person name="Kyrpides N."/>
            <person name="Ivanova N."/>
            <person name="Ovchinnikova G."/>
            <person name="Vetriani C."/>
            <person name="Woyke T."/>
        </authorList>
    </citation>
    <scope>NUCLEOTIDE SEQUENCE [LARGE SCALE GENOMIC DNA]</scope>
    <source>
        <strain evidence="2">HB-1</strain>
        <plasmid evidence="2">pTHEAM01</plasmid>
    </source>
</reference>
<dbReference type="HOGENOM" id="CLU_2169869_0_0_0"/>
<accession>E8T6X6</accession>